<accession>A0A482VN85</accession>
<name>A0A482VN85_ASBVE</name>
<evidence type="ECO:0000256" key="1">
    <source>
        <dbReference type="SAM" id="MobiDB-lite"/>
    </source>
</evidence>
<organism evidence="3 4">
    <name type="scientific">Asbolus verrucosus</name>
    <name type="common">Desert ironclad beetle</name>
    <dbReference type="NCBI Taxonomy" id="1661398"/>
    <lineage>
        <taxon>Eukaryota</taxon>
        <taxon>Metazoa</taxon>
        <taxon>Ecdysozoa</taxon>
        <taxon>Arthropoda</taxon>
        <taxon>Hexapoda</taxon>
        <taxon>Insecta</taxon>
        <taxon>Pterygota</taxon>
        <taxon>Neoptera</taxon>
        <taxon>Endopterygota</taxon>
        <taxon>Coleoptera</taxon>
        <taxon>Polyphaga</taxon>
        <taxon>Cucujiformia</taxon>
        <taxon>Tenebrionidae</taxon>
        <taxon>Pimeliinae</taxon>
        <taxon>Asbolus</taxon>
    </lineage>
</organism>
<keyword evidence="4" id="KW-1185">Reference proteome</keyword>
<evidence type="ECO:0000313" key="3">
    <source>
        <dbReference type="EMBL" id="RZC34163.1"/>
    </source>
</evidence>
<dbReference type="STRING" id="1661398.A0A482VN85"/>
<dbReference type="OrthoDB" id="5511210at2759"/>
<dbReference type="Gene3D" id="2.60.40.790">
    <property type="match status" value="1"/>
</dbReference>
<dbReference type="SUPFAM" id="SSF49764">
    <property type="entry name" value="HSP20-like chaperones"/>
    <property type="match status" value="1"/>
</dbReference>
<gene>
    <name evidence="3" type="ORF">BDFB_015153</name>
</gene>
<dbReference type="InterPro" id="IPR008978">
    <property type="entry name" value="HSP20-like_chaperone"/>
</dbReference>
<dbReference type="InterPro" id="IPR002068">
    <property type="entry name" value="A-crystallin/Hsp20_dom"/>
</dbReference>
<feature type="compositionally biased region" description="Basic and acidic residues" evidence="1">
    <location>
        <begin position="60"/>
        <end position="69"/>
    </location>
</feature>
<comment type="caution">
    <text evidence="3">The sequence shown here is derived from an EMBL/GenBank/DDBJ whole genome shotgun (WGS) entry which is preliminary data.</text>
</comment>
<dbReference type="EMBL" id="QDEB01082458">
    <property type="protein sequence ID" value="RZC34163.1"/>
    <property type="molecule type" value="Genomic_DNA"/>
</dbReference>
<feature type="domain" description="SHSP" evidence="2">
    <location>
        <begin position="10"/>
        <end position="50"/>
    </location>
</feature>
<proteinExistence type="predicted"/>
<sequence>MNMDPSPNNSLPEGHDISKIESKLSSDGVLTITAPKVTSENCEYRNIPITQTGQLPKPAVVDEGKDNKT</sequence>
<dbReference type="AlphaFoldDB" id="A0A482VN85"/>
<feature type="region of interest" description="Disordered" evidence="1">
    <location>
        <begin position="50"/>
        <end position="69"/>
    </location>
</feature>
<evidence type="ECO:0000313" key="4">
    <source>
        <dbReference type="Proteomes" id="UP000292052"/>
    </source>
</evidence>
<evidence type="ECO:0000259" key="2">
    <source>
        <dbReference type="Pfam" id="PF00011"/>
    </source>
</evidence>
<feature type="non-terminal residue" evidence="3">
    <location>
        <position position="69"/>
    </location>
</feature>
<dbReference type="Proteomes" id="UP000292052">
    <property type="component" value="Unassembled WGS sequence"/>
</dbReference>
<dbReference type="Pfam" id="PF00011">
    <property type="entry name" value="HSP20"/>
    <property type="match status" value="1"/>
</dbReference>
<feature type="region of interest" description="Disordered" evidence="1">
    <location>
        <begin position="1"/>
        <end position="27"/>
    </location>
</feature>
<feature type="compositionally biased region" description="Basic and acidic residues" evidence="1">
    <location>
        <begin position="13"/>
        <end position="24"/>
    </location>
</feature>
<feature type="compositionally biased region" description="Polar residues" evidence="1">
    <location>
        <begin position="1"/>
        <end position="11"/>
    </location>
</feature>
<reference evidence="3 4" key="1">
    <citation type="submission" date="2017-03" db="EMBL/GenBank/DDBJ databases">
        <title>Genome of the blue death feigning beetle - Asbolus verrucosus.</title>
        <authorList>
            <person name="Rider S.D."/>
        </authorList>
    </citation>
    <scope>NUCLEOTIDE SEQUENCE [LARGE SCALE GENOMIC DNA]</scope>
    <source>
        <strain evidence="3">Butters</strain>
        <tissue evidence="3">Head and leg muscle</tissue>
    </source>
</reference>
<protein>
    <submittedName>
        <fullName evidence="3">HSP20 domain containing protein</fullName>
    </submittedName>
</protein>